<reference evidence="4" key="1">
    <citation type="submission" date="2016-06" db="UniProtKB">
        <authorList>
            <consortium name="WormBaseParasite"/>
        </authorList>
    </citation>
    <scope>IDENTIFICATION</scope>
</reference>
<reference evidence="2 3" key="2">
    <citation type="submission" date="2018-11" db="EMBL/GenBank/DDBJ databases">
        <authorList>
            <consortium name="Pathogen Informatics"/>
        </authorList>
    </citation>
    <scope>NUCLEOTIDE SEQUENCE [LARGE SCALE GENOMIC DNA]</scope>
    <source>
        <strain evidence="2 3">Egypt</strain>
    </source>
</reference>
<dbReference type="WBParaSite" id="ECPE_0001243301-mRNA-1">
    <property type="protein sequence ID" value="ECPE_0001243301-mRNA-1"/>
    <property type="gene ID" value="ECPE_0001243301"/>
</dbReference>
<keyword evidence="3" id="KW-1185">Reference proteome</keyword>
<feature type="region of interest" description="Disordered" evidence="1">
    <location>
        <begin position="286"/>
        <end position="334"/>
    </location>
</feature>
<dbReference type="EMBL" id="UZAN01052775">
    <property type="protein sequence ID" value="VDP89668.1"/>
    <property type="molecule type" value="Genomic_DNA"/>
</dbReference>
<proteinExistence type="predicted"/>
<evidence type="ECO:0000313" key="3">
    <source>
        <dbReference type="Proteomes" id="UP000272942"/>
    </source>
</evidence>
<evidence type="ECO:0000313" key="4">
    <source>
        <dbReference type="WBParaSite" id="ECPE_0001243301-mRNA-1"/>
    </source>
</evidence>
<dbReference type="OrthoDB" id="6285609at2759"/>
<feature type="region of interest" description="Disordered" evidence="1">
    <location>
        <begin position="38"/>
        <end position="131"/>
    </location>
</feature>
<organism evidence="4">
    <name type="scientific">Echinostoma caproni</name>
    <dbReference type="NCBI Taxonomy" id="27848"/>
    <lineage>
        <taxon>Eukaryota</taxon>
        <taxon>Metazoa</taxon>
        <taxon>Spiralia</taxon>
        <taxon>Lophotrochozoa</taxon>
        <taxon>Platyhelminthes</taxon>
        <taxon>Trematoda</taxon>
        <taxon>Digenea</taxon>
        <taxon>Plagiorchiida</taxon>
        <taxon>Echinostomata</taxon>
        <taxon>Echinostomatoidea</taxon>
        <taxon>Echinostomatidae</taxon>
        <taxon>Echinostoma</taxon>
    </lineage>
</organism>
<feature type="compositionally biased region" description="Polar residues" evidence="1">
    <location>
        <begin position="169"/>
        <end position="180"/>
    </location>
</feature>
<sequence length="334" mass="35125">MSYVDGQLLLGHFVKALTSPRITPPSHGYVPLKDAPGFRNLPVDQTPRKLVKGDQLHETSLSDQRGDEKAGNTLVALDDGSGKGKPVGSAAFSGSARNTAVGPGAGSSRFDSVSQSTADLDTAGGTGTGSRPALEMSMYILLGLFALVGLALLHRDTNWVWIGRDKTGEGQNDQNETAVPSSMGDCHRSANSPLLGMTEASKAVSAGAGGAGSRGPRSGPGASGRKSANPSSNTTAVLSVGEADMLLMHSPYHQDAWQDTLRSSNTDRDDMTPFAMGWPYPGPPGSVQDSRGLSAASATVGRPSRRHTTGVLTQRNYQEKWRHTDMDEEKDHQA</sequence>
<feature type="compositionally biased region" description="Basic and acidic residues" evidence="1">
    <location>
        <begin position="317"/>
        <end position="334"/>
    </location>
</feature>
<evidence type="ECO:0000313" key="2">
    <source>
        <dbReference type="EMBL" id="VDP89668.1"/>
    </source>
</evidence>
<gene>
    <name evidence="2" type="ORF">ECPE_LOCUS12396</name>
</gene>
<evidence type="ECO:0000256" key="1">
    <source>
        <dbReference type="SAM" id="MobiDB-lite"/>
    </source>
</evidence>
<dbReference type="AlphaFoldDB" id="A0A183AZL2"/>
<feature type="compositionally biased region" description="Low complexity" evidence="1">
    <location>
        <begin position="214"/>
        <end position="228"/>
    </location>
</feature>
<name>A0A183AZL2_9TREM</name>
<feature type="region of interest" description="Disordered" evidence="1">
    <location>
        <begin position="165"/>
        <end position="234"/>
    </location>
</feature>
<dbReference type="Proteomes" id="UP000272942">
    <property type="component" value="Unassembled WGS sequence"/>
</dbReference>
<protein>
    <submittedName>
        <fullName evidence="4">Transmembrane protein</fullName>
    </submittedName>
</protein>
<accession>A0A183AZL2</accession>